<evidence type="ECO:0000259" key="2">
    <source>
        <dbReference type="Pfam" id="PF07859"/>
    </source>
</evidence>
<dbReference type="EMBL" id="KQ086395">
    <property type="protein sequence ID" value="KLO04953.1"/>
    <property type="molecule type" value="Genomic_DNA"/>
</dbReference>
<dbReference type="GO" id="GO:0016787">
    <property type="term" value="F:hydrolase activity"/>
    <property type="evidence" value="ECO:0007669"/>
    <property type="project" value="UniProtKB-KW"/>
</dbReference>
<dbReference type="AlphaFoldDB" id="A0A0H2R680"/>
<dbReference type="Proteomes" id="UP000053477">
    <property type="component" value="Unassembled WGS sequence"/>
</dbReference>
<organism evidence="3 4">
    <name type="scientific">Schizopora paradoxa</name>
    <dbReference type="NCBI Taxonomy" id="27342"/>
    <lineage>
        <taxon>Eukaryota</taxon>
        <taxon>Fungi</taxon>
        <taxon>Dikarya</taxon>
        <taxon>Basidiomycota</taxon>
        <taxon>Agaricomycotina</taxon>
        <taxon>Agaricomycetes</taxon>
        <taxon>Hymenochaetales</taxon>
        <taxon>Schizoporaceae</taxon>
        <taxon>Schizopora</taxon>
    </lineage>
</organism>
<dbReference type="OrthoDB" id="2152029at2759"/>
<keyword evidence="1" id="KW-0378">Hydrolase</keyword>
<accession>A0A0H2R680</accession>
<dbReference type="InterPro" id="IPR050300">
    <property type="entry name" value="GDXG_lipolytic_enzyme"/>
</dbReference>
<protein>
    <recommendedName>
        <fullName evidence="2">Alpha/beta hydrolase fold-3 domain-containing protein</fullName>
    </recommendedName>
</protein>
<sequence>MSCRPTDWRRHSSLNPFPAQLLDALAGYAYLVNIIGFSPSSIILVGDSAGGHLALALMRYLTQYTPGSLAGPGALLLLSPWPDMSGSHNVQSGSMERNRDCDIDSSPLEYGTVDAPAAFLRAHGEEFATYSPYLLPAGRFFAHVL</sequence>
<dbReference type="PANTHER" id="PTHR48081:SF8">
    <property type="entry name" value="ALPHA_BETA HYDROLASE FOLD-3 DOMAIN-CONTAINING PROTEIN-RELATED"/>
    <property type="match status" value="1"/>
</dbReference>
<evidence type="ECO:0000313" key="3">
    <source>
        <dbReference type="EMBL" id="KLO04953.1"/>
    </source>
</evidence>
<dbReference type="InParanoid" id="A0A0H2R680"/>
<dbReference type="STRING" id="27342.A0A0H2R680"/>
<dbReference type="InterPro" id="IPR013094">
    <property type="entry name" value="AB_hydrolase_3"/>
</dbReference>
<dbReference type="InterPro" id="IPR029058">
    <property type="entry name" value="AB_hydrolase_fold"/>
</dbReference>
<feature type="domain" description="Alpha/beta hydrolase fold-3" evidence="2">
    <location>
        <begin position="14"/>
        <end position="99"/>
    </location>
</feature>
<reference evidence="3 4" key="1">
    <citation type="submission" date="2015-04" db="EMBL/GenBank/DDBJ databases">
        <title>Complete genome sequence of Schizopora paradoxa KUC8140, a cosmopolitan wood degrader in East Asia.</title>
        <authorList>
            <consortium name="DOE Joint Genome Institute"/>
            <person name="Min B."/>
            <person name="Park H."/>
            <person name="Jang Y."/>
            <person name="Kim J.-J."/>
            <person name="Kim K.H."/>
            <person name="Pangilinan J."/>
            <person name="Lipzen A."/>
            <person name="Riley R."/>
            <person name="Grigoriev I.V."/>
            <person name="Spatafora J.W."/>
            <person name="Choi I.-G."/>
        </authorList>
    </citation>
    <scope>NUCLEOTIDE SEQUENCE [LARGE SCALE GENOMIC DNA]</scope>
    <source>
        <strain evidence="3 4">KUC8140</strain>
    </source>
</reference>
<dbReference type="PANTHER" id="PTHR48081">
    <property type="entry name" value="AB HYDROLASE SUPERFAMILY PROTEIN C4A8.06C"/>
    <property type="match status" value="1"/>
</dbReference>
<dbReference type="Gene3D" id="3.40.50.1820">
    <property type="entry name" value="alpha/beta hydrolase"/>
    <property type="match status" value="1"/>
</dbReference>
<dbReference type="Pfam" id="PF07859">
    <property type="entry name" value="Abhydrolase_3"/>
    <property type="match status" value="1"/>
</dbReference>
<evidence type="ECO:0000256" key="1">
    <source>
        <dbReference type="ARBA" id="ARBA00022801"/>
    </source>
</evidence>
<proteinExistence type="predicted"/>
<evidence type="ECO:0000313" key="4">
    <source>
        <dbReference type="Proteomes" id="UP000053477"/>
    </source>
</evidence>
<name>A0A0H2R680_9AGAM</name>
<keyword evidence="4" id="KW-1185">Reference proteome</keyword>
<gene>
    <name evidence="3" type="ORF">SCHPADRAFT_1003125</name>
</gene>
<dbReference type="SUPFAM" id="SSF53474">
    <property type="entry name" value="alpha/beta-Hydrolases"/>
    <property type="match status" value="1"/>
</dbReference>